<keyword evidence="2" id="KW-1185">Reference proteome</keyword>
<dbReference type="OrthoDB" id="619536at2759"/>
<name>A0A9P6JUW3_9AGAR</name>
<organism evidence="1 2">
    <name type="scientific">Crepidotus variabilis</name>
    <dbReference type="NCBI Taxonomy" id="179855"/>
    <lineage>
        <taxon>Eukaryota</taxon>
        <taxon>Fungi</taxon>
        <taxon>Dikarya</taxon>
        <taxon>Basidiomycota</taxon>
        <taxon>Agaricomycotina</taxon>
        <taxon>Agaricomycetes</taxon>
        <taxon>Agaricomycetidae</taxon>
        <taxon>Agaricales</taxon>
        <taxon>Agaricineae</taxon>
        <taxon>Crepidotaceae</taxon>
        <taxon>Crepidotus</taxon>
    </lineage>
</organism>
<evidence type="ECO:0000313" key="1">
    <source>
        <dbReference type="EMBL" id="KAF9533881.1"/>
    </source>
</evidence>
<dbReference type="AlphaFoldDB" id="A0A9P6JUW3"/>
<evidence type="ECO:0000313" key="2">
    <source>
        <dbReference type="Proteomes" id="UP000807306"/>
    </source>
</evidence>
<comment type="caution">
    <text evidence="1">The sequence shown here is derived from an EMBL/GenBank/DDBJ whole genome shotgun (WGS) entry which is preliminary data.</text>
</comment>
<accession>A0A9P6JUW3</accession>
<dbReference type="EMBL" id="MU157827">
    <property type="protein sequence ID" value="KAF9533881.1"/>
    <property type="molecule type" value="Genomic_DNA"/>
</dbReference>
<proteinExistence type="predicted"/>
<sequence>MSSNPTPQDTPKTHAAPNVFCSHSVTLSVPIKDVYKTLGTTAGHERVCRLSKLCSKFELHQQDIVAVPPDTKRMADGVRIRELEPEQAGVESGNRQEITRHHFLMEETLPFLFGAYKKVVTLKGTLSWNDAEAKRLNDKGQEFDVAAASKDGRFEALYETVSGEGIVVWKHRRFEVVEGEPGKTKVSERLEIAAPSWMKPIVQWQADKGHKAHMDQYHTLF</sequence>
<reference evidence="1" key="1">
    <citation type="submission" date="2020-11" db="EMBL/GenBank/DDBJ databases">
        <authorList>
            <consortium name="DOE Joint Genome Institute"/>
            <person name="Ahrendt S."/>
            <person name="Riley R."/>
            <person name="Andreopoulos W."/>
            <person name="Labutti K."/>
            <person name="Pangilinan J."/>
            <person name="Ruiz-Duenas F.J."/>
            <person name="Barrasa J.M."/>
            <person name="Sanchez-Garcia M."/>
            <person name="Camarero S."/>
            <person name="Miyauchi S."/>
            <person name="Serrano A."/>
            <person name="Linde D."/>
            <person name="Babiker R."/>
            <person name="Drula E."/>
            <person name="Ayuso-Fernandez I."/>
            <person name="Pacheco R."/>
            <person name="Padilla G."/>
            <person name="Ferreira P."/>
            <person name="Barriuso J."/>
            <person name="Kellner H."/>
            <person name="Castanera R."/>
            <person name="Alfaro M."/>
            <person name="Ramirez L."/>
            <person name="Pisabarro A.G."/>
            <person name="Kuo A."/>
            <person name="Tritt A."/>
            <person name="Lipzen A."/>
            <person name="He G."/>
            <person name="Yan M."/>
            <person name="Ng V."/>
            <person name="Cullen D."/>
            <person name="Martin F."/>
            <person name="Rosso M.-N."/>
            <person name="Henrissat B."/>
            <person name="Hibbett D."/>
            <person name="Martinez A.T."/>
            <person name="Grigoriev I.V."/>
        </authorList>
    </citation>
    <scope>NUCLEOTIDE SEQUENCE</scope>
    <source>
        <strain evidence="1">CBS 506.95</strain>
    </source>
</reference>
<dbReference type="Proteomes" id="UP000807306">
    <property type="component" value="Unassembled WGS sequence"/>
</dbReference>
<gene>
    <name evidence="1" type="ORF">CPB83DRAFT_412804</name>
</gene>
<protein>
    <submittedName>
        <fullName evidence="1">Uncharacterized protein</fullName>
    </submittedName>
</protein>